<keyword evidence="2" id="KW-1185">Reference proteome</keyword>
<protein>
    <submittedName>
        <fullName evidence="1">Uncharacterized protein</fullName>
    </submittedName>
</protein>
<dbReference type="EMBL" id="QOVW01000071">
    <property type="protein sequence ID" value="RDB35907.1"/>
    <property type="molecule type" value="Genomic_DNA"/>
</dbReference>
<reference evidence="1" key="1">
    <citation type="submission" date="2018-04" db="EMBL/GenBank/DDBJ databases">
        <title>Draft genome sequence of the Candidatus Spirobacillus cienkowskii, a pathogen of freshwater Daphnia species, reconstructed from hemolymph metagenomic reads.</title>
        <authorList>
            <person name="Bresciani L."/>
            <person name="Lemos L.N."/>
            <person name="Wale N."/>
            <person name="Lin J.Y."/>
            <person name="Fernandes G.R."/>
            <person name="Duffy M.A."/>
            <person name="Rodrigues J.M."/>
        </authorList>
    </citation>
    <scope>NUCLEOTIDE SEQUENCE [LARGE SCALE GENOMIC DNA]</scope>
    <source>
        <strain evidence="1">Binning01</strain>
    </source>
</reference>
<proteinExistence type="predicted"/>
<name>A0A369KSV4_9BACT</name>
<gene>
    <name evidence="1" type="ORF">DCC88_07615</name>
</gene>
<comment type="caution">
    <text evidence="1">The sequence shown here is derived from an EMBL/GenBank/DDBJ whole genome shotgun (WGS) entry which is preliminary data.</text>
</comment>
<organism evidence="1 2">
    <name type="scientific">Spirobacillus cienkowskii</name>
    <dbReference type="NCBI Taxonomy" id="495820"/>
    <lineage>
        <taxon>Bacteria</taxon>
        <taxon>Pseudomonadati</taxon>
        <taxon>Bdellovibrionota</taxon>
        <taxon>Oligoflexia</taxon>
        <taxon>Silvanigrellales</taxon>
        <taxon>Spirobacillus</taxon>
    </lineage>
</organism>
<sequence length="716" mass="83810">MTTKNREQPNLIKLSKYLNFVFDKEQLNNIKEEDNFLGWEYSVGKIEMPALKKIFSNNEIIFFPVTKANLQENCIIKNLTKLKETKNIFNNSHILIDWPEEFQPNINQIIKSFPHCITATPELIKSQNSIENLKEQNLIEQIEKNPICFFEPFDTRRHFLHAFYEQNISIQCIGSVESYLQWNLYLQTISENYLPPELLVSGALTTWIQKNLEIEITNILKRNIFLQKNLFDSVKNIIKFIQKHPHQKIIIVCGYELIKTINFILKKQKIEIEKLLSNVISLKNSKSKNNLKQFKIYQTSYETFSEYMNLTGFFAKDLLEEKNYILSWIQFAQKSYAAAFIRTAAKYAEWTKLEINASQERDFFRFSYRLALDRNMLFPCIFDILLAAKAVVDSNFAFELFKECKDIPTNPIYSSSLETLHLPLNQFFNKTAKVSLEKFETIQSQKKFSKTKIQSINKLPLNKNIEPVSEEKYANNSWVHDDHPYSCSFPSEDIFMEKLALNIKKNMQHKIRSQETVFLELQADFCDGLDIRETIRNWHKEKIIIKDCLHTAKADIGTVVFSFADSSKDYEYSWRSFWLAEQHDDSNLMFYATPFKNNLIGPGIAKSEFGGFAVMPLPSAIENPWNNPYIQHHARNFTECLILAGALSTNHKSLLFISNHPPSQRIAKILKQSRKNIIYAKLDEFSQEDIRMVRTFHILAEAGVRNYAQKYIRKDS</sequence>
<dbReference type="AlphaFoldDB" id="A0A369KSV4"/>
<dbReference type="Proteomes" id="UP000253934">
    <property type="component" value="Unassembled WGS sequence"/>
</dbReference>
<accession>A0A369KSV4</accession>
<evidence type="ECO:0000313" key="2">
    <source>
        <dbReference type="Proteomes" id="UP000253934"/>
    </source>
</evidence>
<evidence type="ECO:0000313" key="1">
    <source>
        <dbReference type="EMBL" id="RDB35907.1"/>
    </source>
</evidence>